<proteinExistence type="predicted"/>
<name>A0ABQ3CCE2_9ACTN</name>
<protein>
    <submittedName>
        <fullName evidence="1">Uncharacterized protein</fullName>
    </submittedName>
</protein>
<dbReference type="Proteomes" id="UP000624183">
    <property type="component" value="Unassembled WGS sequence"/>
</dbReference>
<gene>
    <name evidence="1" type="ORF">GCM10010328_63280</name>
</gene>
<sequence>MPLCSSWCCRPWRRSSWYGSGKRRRPGRESRRDQGLRRGRAGAWLRSGVRAGRGEKHRLGLREGRCIRGMGGLDVKVRLKPCKWCGRPVKQRRWWRPKRFCSRWHHVKYRFTSLVAEVVDSF</sequence>
<evidence type="ECO:0000313" key="2">
    <source>
        <dbReference type="Proteomes" id="UP000624183"/>
    </source>
</evidence>
<organism evidence="1 2">
    <name type="scientific">Streptomyces rubiginosohelvolus</name>
    <dbReference type="NCBI Taxonomy" id="67362"/>
    <lineage>
        <taxon>Bacteria</taxon>
        <taxon>Bacillati</taxon>
        <taxon>Actinomycetota</taxon>
        <taxon>Actinomycetes</taxon>
        <taxon>Kitasatosporales</taxon>
        <taxon>Streptomycetaceae</taxon>
        <taxon>Streptomyces</taxon>
    </lineage>
</organism>
<keyword evidence="2" id="KW-1185">Reference proteome</keyword>
<comment type="caution">
    <text evidence="1">The sequence shown here is derived from an EMBL/GenBank/DDBJ whole genome shotgun (WGS) entry which is preliminary data.</text>
</comment>
<evidence type="ECO:0000313" key="1">
    <source>
        <dbReference type="EMBL" id="GGZ80075.1"/>
    </source>
</evidence>
<accession>A0ABQ3CCE2</accession>
<reference evidence="2" key="1">
    <citation type="journal article" date="2019" name="Int. J. Syst. Evol. Microbiol.">
        <title>The Global Catalogue of Microorganisms (GCM) 10K type strain sequencing project: providing services to taxonomists for standard genome sequencing and annotation.</title>
        <authorList>
            <consortium name="The Broad Institute Genomics Platform"/>
            <consortium name="The Broad Institute Genome Sequencing Center for Infectious Disease"/>
            <person name="Wu L."/>
            <person name="Ma J."/>
        </authorList>
    </citation>
    <scope>NUCLEOTIDE SEQUENCE [LARGE SCALE GENOMIC DNA]</scope>
    <source>
        <strain evidence="2">JCM 4602</strain>
    </source>
</reference>
<dbReference type="EMBL" id="BMUW01000021">
    <property type="protein sequence ID" value="GGZ80075.1"/>
    <property type="molecule type" value="Genomic_DNA"/>
</dbReference>